<organism evidence="1">
    <name type="scientific">Spodoptera frugiperda</name>
    <name type="common">Fall armyworm</name>
    <dbReference type="NCBI Taxonomy" id="7108"/>
    <lineage>
        <taxon>Eukaryota</taxon>
        <taxon>Metazoa</taxon>
        <taxon>Ecdysozoa</taxon>
        <taxon>Arthropoda</taxon>
        <taxon>Hexapoda</taxon>
        <taxon>Insecta</taxon>
        <taxon>Pterygota</taxon>
        <taxon>Neoptera</taxon>
        <taxon>Endopterygota</taxon>
        <taxon>Lepidoptera</taxon>
        <taxon>Glossata</taxon>
        <taxon>Ditrysia</taxon>
        <taxon>Noctuoidea</taxon>
        <taxon>Noctuidae</taxon>
        <taxon>Amphipyrinae</taxon>
        <taxon>Spodoptera</taxon>
    </lineage>
</organism>
<name>A0A2H1W5D0_SPOFR</name>
<proteinExistence type="predicted"/>
<protein>
    <submittedName>
        <fullName evidence="1">SFRICE_035050</fullName>
    </submittedName>
</protein>
<sequence>MWSATATSLVRHWFKPWCGARETEMPSPPSAKQRRWGAYGNKPGETLRASGIARRSPATVSAGLRLRTATVGSTPSADSIEHNLIKISDTFNSNCCEYFVSTATRRRNITKMRAVILVMAVASAVAALDLNSPDIAVPAVLEGAAPEDVLLYLYDVVLTSFMQNEPNNQGRRSD</sequence>
<evidence type="ECO:0000313" key="1">
    <source>
        <dbReference type="EMBL" id="SOQ48290.1"/>
    </source>
</evidence>
<accession>A0A2H1W5D0</accession>
<reference evidence="1" key="1">
    <citation type="submission" date="2016-07" db="EMBL/GenBank/DDBJ databases">
        <authorList>
            <person name="Bretaudeau A."/>
        </authorList>
    </citation>
    <scope>NUCLEOTIDE SEQUENCE</scope>
    <source>
        <strain evidence="1">Rice</strain>
        <tissue evidence="1">Whole body</tissue>
    </source>
</reference>
<gene>
    <name evidence="1" type="ORF">SFRICE_035050</name>
</gene>
<dbReference type="AlphaFoldDB" id="A0A2H1W5D0"/>
<dbReference type="EMBL" id="ODYU01006440">
    <property type="protein sequence ID" value="SOQ48290.1"/>
    <property type="molecule type" value="Genomic_DNA"/>
</dbReference>